<comment type="caution">
    <text evidence="1">The sequence shown here is derived from an EMBL/GenBank/DDBJ whole genome shotgun (WGS) entry which is preliminary data.</text>
</comment>
<reference evidence="1 2" key="1">
    <citation type="submission" date="2019-09" db="EMBL/GenBank/DDBJ databases">
        <title>Taxonomic organization of the family Brucellaceae based on a phylogenomic approach.</title>
        <authorList>
            <person name="Leclercq S."/>
            <person name="Cloeckaert A."/>
            <person name="Zygmunt M.S."/>
        </authorList>
    </citation>
    <scope>NUCLEOTIDE SEQUENCE [LARGE SCALE GENOMIC DNA]</scope>
    <source>
        <strain evidence="1 2">WS1830</strain>
    </source>
</reference>
<dbReference type="Proteomes" id="UP000481643">
    <property type="component" value="Unassembled WGS sequence"/>
</dbReference>
<evidence type="ECO:0000313" key="1">
    <source>
        <dbReference type="EMBL" id="KAB2681772.1"/>
    </source>
</evidence>
<dbReference type="RefSeq" id="WP_151652538.1">
    <property type="nucleotide sequence ID" value="NZ_WBVX01000022.1"/>
</dbReference>
<sequence length="289" mass="31708">MEHSNLRAANVARDQEWNTGSERVSMTFRATELAGEVGEACNVIKKLERERIGLVGSRDTKEHLAEELADIVICTDLVAMDAGIDLDAAIAAKFNATSEKNGLTTRLSTSPATALPFEATPVMIKAALDLVWEESETHDDLVRRLWCAMAAVAPDQPSSARVLALEALRSAEQFIENGFEFGFIRKPDEGDTALETLPKIKAAIRALSSPHHVADAGKVEGDGWFPIETAPKDGTEIIARRSNRFKAFSCFFCHGQWLHYDHEDGLISYRPTEWKPFPPSAATALEGAE</sequence>
<evidence type="ECO:0008006" key="3">
    <source>
        <dbReference type="Google" id="ProtNLM"/>
    </source>
</evidence>
<name>A0A6L3YEV7_9HYPH</name>
<dbReference type="CDD" id="cd11523">
    <property type="entry name" value="NTP-PPase"/>
    <property type="match status" value="1"/>
</dbReference>
<proteinExistence type="predicted"/>
<evidence type="ECO:0000313" key="2">
    <source>
        <dbReference type="Proteomes" id="UP000481643"/>
    </source>
</evidence>
<organism evidence="1 2">
    <name type="scientific">Brucella tritici</name>
    <dbReference type="NCBI Taxonomy" id="94626"/>
    <lineage>
        <taxon>Bacteria</taxon>
        <taxon>Pseudomonadati</taxon>
        <taxon>Pseudomonadota</taxon>
        <taxon>Alphaproteobacteria</taxon>
        <taxon>Hyphomicrobiales</taxon>
        <taxon>Brucellaceae</taxon>
        <taxon>Brucella/Ochrobactrum group</taxon>
        <taxon>Brucella</taxon>
    </lineage>
</organism>
<dbReference type="AlphaFoldDB" id="A0A6L3YEV7"/>
<dbReference type="EMBL" id="WBVX01000022">
    <property type="protein sequence ID" value="KAB2681772.1"/>
    <property type="molecule type" value="Genomic_DNA"/>
</dbReference>
<dbReference type="SUPFAM" id="SSF101386">
    <property type="entry name" value="all-alpha NTP pyrophosphatases"/>
    <property type="match status" value="1"/>
</dbReference>
<gene>
    <name evidence="1" type="ORF">F9L08_19105</name>
</gene>
<accession>A0A6L3YEV7</accession>
<dbReference type="Gene3D" id="1.10.287.1080">
    <property type="entry name" value="MazG-like"/>
    <property type="match status" value="1"/>
</dbReference>
<protein>
    <recommendedName>
        <fullName evidence="3">DUF551 domain-containing protein</fullName>
    </recommendedName>
</protein>